<dbReference type="InterPro" id="IPR052563">
    <property type="entry name" value="FliK"/>
</dbReference>
<feature type="compositionally biased region" description="Polar residues" evidence="1">
    <location>
        <begin position="21"/>
        <end position="30"/>
    </location>
</feature>
<name>Q1N2V8_9GAMM</name>
<dbReference type="AlphaFoldDB" id="Q1N2V8"/>
<feature type="compositionally biased region" description="Low complexity" evidence="1">
    <location>
        <begin position="149"/>
        <end position="159"/>
    </location>
</feature>
<dbReference type="Gene3D" id="3.30.750.140">
    <property type="match status" value="1"/>
</dbReference>
<evidence type="ECO:0000313" key="4">
    <source>
        <dbReference type="Proteomes" id="UP000004263"/>
    </source>
</evidence>
<keyword evidence="4" id="KW-1185">Reference proteome</keyword>
<accession>Q1N2V8</accession>
<keyword evidence="3" id="KW-0969">Cilium</keyword>
<gene>
    <name evidence="3" type="ORF">RED65_06688</name>
</gene>
<dbReference type="PANTHER" id="PTHR37533">
    <property type="entry name" value="FLAGELLAR HOOK-LENGTH CONTROL PROTEIN"/>
    <property type="match status" value="1"/>
</dbReference>
<feature type="domain" description="Flagellar hook-length control protein-like C-terminal" evidence="2">
    <location>
        <begin position="325"/>
        <end position="406"/>
    </location>
</feature>
<sequence length="452" mass="48780">MQGLPFFSFSSQSAGPLADGQASTNMSSGPVNMGPVPETGTEQATSQLPEFMQRLLQAMTQDAQAETVPKGQVLAAEEETAPLLELQEDENIVQTLGVSPLSPVTKMDMDSIQVQRDFAPSVNQLSEAQRQAIPGLMARAQINQTAPESEASSSLVGSSIAEQKQTSMQAQPKLQTSPFLQTDGNVDLAQSTVEVQSKLSPQSSPILENTIKNMRSDEKRPMDSIKGGEDTSKLTALMTPIAETKPLAERVVTTEQIASMSASSVNEMTSEVSDVIDEMWQQTQNPARHASTKPAAGAAPSFFEQIQAKLDLPPSDIRFSEQVSKRIGMMVTEQMQSARIQLDPPELGSLEIKVRVQQDQVNVSFASNNHAVRDALEAQAPRLREMLNQQGVDLGNLDVSSQGQQSSGGDGHTQDEGEYLIEDEGTASSEALDQLEQQIKTIENDGAVDYFA</sequence>
<dbReference type="STRING" id="207949.RED65_06688"/>
<dbReference type="InterPro" id="IPR038610">
    <property type="entry name" value="FliK-like_C_sf"/>
</dbReference>
<feature type="region of interest" description="Disordered" evidence="1">
    <location>
        <begin position="395"/>
        <end position="428"/>
    </location>
</feature>
<dbReference type="CDD" id="cd17470">
    <property type="entry name" value="T3SS_Flik_C"/>
    <property type="match status" value="1"/>
</dbReference>
<dbReference type="Proteomes" id="UP000004263">
    <property type="component" value="Unassembled WGS sequence"/>
</dbReference>
<dbReference type="PANTHER" id="PTHR37533:SF2">
    <property type="entry name" value="FLAGELLAR HOOK-LENGTH CONTROL PROTEIN"/>
    <property type="match status" value="1"/>
</dbReference>
<comment type="caution">
    <text evidence="3">The sequence shown here is derived from an EMBL/GenBank/DDBJ whole genome shotgun (WGS) entry which is preliminary data.</text>
</comment>
<dbReference type="HOGENOM" id="CLU_605026_0_0_6"/>
<dbReference type="Pfam" id="PF02120">
    <property type="entry name" value="Flg_hook"/>
    <property type="match status" value="1"/>
</dbReference>
<organism evidence="3 4">
    <name type="scientific">Bermanella marisrubri</name>
    <dbReference type="NCBI Taxonomy" id="207949"/>
    <lineage>
        <taxon>Bacteria</taxon>
        <taxon>Pseudomonadati</taxon>
        <taxon>Pseudomonadota</taxon>
        <taxon>Gammaproteobacteria</taxon>
        <taxon>Oceanospirillales</taxon>
        <taxon>Oceanospirillaceae</taxon>
        <taxon>Bermanella</taxon>
    </lineage>
</organism>
<keyword evidence="3" id="KW-0282">Flagellum</keyword>
<feature type="compositionally biased region" description="Polar residues" evidence="1">
    <location>
        <begin position="160"/>
        <end position="173"/>
    </location>
</feature>
<evidence type="ECO:0000256" key="1">
    <source>
        <dbReference type="SAM" id="MobiDB-lite"/>
    </source>
</evidence>
<reference evidence="3 4" key="1">
    <citation type="submission" date="2006-03" db="EMBL/GenBank/DDBJ databases">
        <authorList>
            <person name="Pinhassi J."/>
            <person name="Pedros-Alio C."/>
            <person name="Ferriera S."/>
            <person name="Johnson J."/>
            <person name="Kravitz S."/>
            <person name="Halpern A."/>
            <person name="Remington K."/>
            <person name="Beeson K."/>
            <person name="Tran B."/>
            <person name="Rogers Y.-H."/>
            <person name="Friedman R."/>
            <person name="Venter J.C."/>
        </authorList>
    </citation>
    <scope>NUCLEOTIDE SEQUENCE [LARGE SCALE GENOMIC DNA]</scope>
    <source>
        <strain evidence="3 4">RED65</strain>
    </source>
</reference>
<proteinExistence type="predicted"/>
<dbReference type="InterPro" id="IPR021136">
    <property type="entry name" value="Flagellar_hook_control-like_C"/>
</dbReference>
<dbReference type="EMBL" id="AAQH01000006">
    <property type="protein sequence ID" value="EAT12561.1"/>
    <property type="molecule type" value="Genomic_DNA"/>
</dbReference>
<evidence type="ECO:0000259" key="2">
    <source>
        <dbReference type="Pfam" id="PF02120"/>
    </source>
</evidence>
<dbReference type="RefSeq" id="WP_007016162.1">
    <property type="nucleotide sequence ID" value="NZ_AAQH01000006.1"/>
</dbReference>
<evidence type="ECO:0000313" key="3">
    <source>
        <dbReference type="EMBL" id="EAT12561.1"/>
    </source>
</evidence>
<feature type="region of interest" description="Disordered" evidence="1">
    <location>
        <begin position="1"/>
        <end position="44"/>
    </location>
</feature>
<protein>
    <submittedName>
        <fullName evidence="3">Flagellar hook-length control protein</fullName>
    </submittedName>
</protein>
<keyword evidence="3" id="KW-0966">Cell projection</keyword>
<dbReference type="OrthoDB" id="1792985at2"/>
<feature type="compositionally biased region" description="Acidic residues" evidence="1">
    <location>
        <begin position="416"/>
        <end position="425"/>
    </location>
</feature>
<feature type="region of interest" description="Disordered" evidence="1">
    <location>
        <begin position="144"/>
        <end position="173"/>
    </location>
</feature>